<evidence type="ECO:0000313" key="1">
    <source>
        <dbReference type="EMBL" id="KAL2275069.1"/>
    </source>
</evidence>
<comment type="caution">
    <text evidence="1">The sequence shown here is derived from an EMBL/GenBank/DDBJ whole genome shotgun (WGS) entry which is preliminary data.</text>
</comment>
<gene>
    <name evidence="1" type="ORF">FJTKL_02526</name>
</gene>
<evidence type="ECO:0000313" key="2">
    <source>
        <dbReference type="Proteomes" id="UP001600888"/>
    </source>
</evidence>
<sequence length="147" mass="16465">MVIDFDNAIASKVKLADNPANGVPGMARPLYNRADKSLRPLCQTSPVSGVLAVNQFNREELEAHFVDDDVVSGPLLNFNDGFAIYRELYKSVMVVYLQLVAMPKSEHTRQMNVFALTLRPHGSNFHDVIQAVEPLRTLVRDLTLKIK</sequence>
<reference evidence="1 2" key="1">
    <citation type="submission" date="2024-03" db="EMBL/GenBank/DDBJ databases">
        <title>A high-quality draft genome sequence of Diaporthe vaccinii, a causative agent of upright dieback and viscid rot disease in cranberry plants.</title>
        <authorList>
            <person name="Sarrasin M."/>
            <person name="Lang B.F."/>
            <person name="Burger G."/>
        </authorList>
    </citation>
    <scope>NUCLEOTIDE SEQUENCE [LARGE SCALE GENOMIC DNA]</scope>
    <source>
        <strain evidence="1 2">IS7</strain>
    </source>
</reference>
<dbReference type="EMBL" id="JBAWTH010000142">
    <property type="protein sequence ID" value="KAL2275069.1"/>
    <property type="molecule type" value="Genomic_DNA"/>
</dbReference>
<accession>A0ABR4DY24</accession>
<organism evidence="1 2">
    <name type="scientific">Diaporthe vaccinii</name>
    <dbReference type="NCBI Taxonomy" id="105482"/>
    <lineage>
        <taxon>Eukaryota</taxon>
        <taxon>Fungi</taxon>
        <taxon>Dikarya</taxon>
        <taxon>Ascomycota</taxon>
        <taxon>Pezizomycotina</taxon>
        <taxon>Sordariomycetes</taxon>
        <taxon>Sordariomycetidae</taxon>
        <taxon>Diaporthales</taxon>
        <taxon>Diaporthaceae</taxon>
        <taxon>Diaporthe</taxon>
        <taxon>Diaporthe eres species complex</taxon>
    </lineage>
</organism>
<dbReference type="Proteomes" id="UP001600888">
    <property type="component" value="Unassembled WGS sequence"/>
</dbReference>
<keyword evidence="2" id="KW-1185">Reference proteome</keyword>
<proteinExistence type="predicted"/>
<protein>
    <submittedName>
        <fullName evidence="1">Uncharacterized protein</fullName>
    </submittedName>
</protein>
<name>A0ABR4DY24_9PEZI</name>